<keyword evidence="2" id="KW-0472">Membrane</keyword>
<feature type="compositionally biased region" description="Low complexity" evidence="1">
    <location>
        <begin position="23"/>
        <end position="34"/>
    </location>
</feature>
<dbReference type="Proteomes" id="UP000274841">
    <property type="component" value="Chromosome"/>
</dbReference>
<dbReference type="KEGG" id="moy:CVS54_00104"/>
<sequence>MYDVGTQGRCPVLRPRPSVEDMSTTVSPSALSAPATSTAKGTVSLVLGICSLFAGWTFFAPVIGLIFGILSLRHEPQARTRAGWGVALNAIAMSLWVITLVVVLAFGGVAAVATMFGQ</sequence>
<evidence type="ECO:0000313" key="3">
    <source>
        <dbReference type="EMBL" id="AZS38807.1"/>
    </source>
</evidence>
<gene>
    <name evidence="3" type="ORF">CVS54_00104</name>
</gene>
<name>A0A3Q9J1A3_9MICO</name>
<protein>
    <recommendedName>
        <fullName evidence="5">DUF4190 domain-containing protein</fullName>
    </recommendedName>
</protein>
<keyword evidence="2" id="KW-1133">Transmembrane helix</keyword>
<evidence type="ECO:0000256" key="2">
    <source>
        <dbReference type="SAM" id="Phobius"/>
    </source>
</evidence>
<keyword evidence="2" id="KW-0812">Transmembrane</keyword>
<evidence type="ECO:0008006" key="5">
    <source>
        <dbReference type="Google" id="ProtNLM"/>
    </source>
</evidence>
<feature type="transmembrane region" description="Helical" evidence="2">
    <location>
        <begin position="84"/>
        <end position="116"/>
    </location>
</feature>
<feature type="region of interest" description="Disordered" evidence="1">
    <location>
        <begin position="13"/>
        <end position="34"/>
    </location>
</feature>
<organism evidence="3 4">
    <name type="scientific">Microbacterium oxydans</name>
    <dbReference type="NCBI Taxonomy" id="82380"/>
    <lineage>
        <taxon>Bacteria</taxon>
        <taxon>Bacillati</taxon>
        <taxon>Actinomycetota</taxon>
        <taxon>Actinomycetes</taxon>
        <taxon>Micrococcales</taxon>
        <taxon>Microbacteriaceae</taxon>
        <taxon>Microbacterium</taxon>
    </lineage>
</organism>
<dbReference type="EMBL" id="CP031422">
    <property type="protein sequence ID" value="AZS38807.1"/>
    <property type="molecule type" value="Genomic_DNA"/>
</dbReference>
<feature type="transmembrane region" description="Helical" evidence="2">
    <location>
        <begin position="45"/>
        <end position="72"/>
    </location>
</feature>
<evidence type="ECO:0000256" key="1">
    <source>
        <dbReference type="SAM" id="MobiDB-lite"/>
    </source>
</evidence>
<dbReference type="AlphaFoldDB" id="A0A3Q9J1A3"/>
<evidence type="ECO:0000313" key="4">
    <source>
        <dbReference type="Proteomes" id="UP000274841"/>
    </source>
</evidence>
<proteinExistence type="predicted"/>
<accession>A0A3Q9J1A3</accession>
<reference evidence="3 4" key="1">
    <citation type="submission" date="2018-08" db="EMBL/GenBank/DDBJ databases">
        <title>Microbacterium oxydans strain HG3.</title>
        <authorList>
            <person name="ORTET P."/>
        </authorList>
    </citation>
    <scope>NUCLEOTIDE SEQUENCE [LARGE SCALE GENOMIC DNA]</scope>
    <source>
        <strain evidence="3 4">HG3</strain>
    </source>
</reference>